<name>A0ABP8SR20_9ACTN</name>
<gene>
    <name evidence="1" type="ORF">GCM10023176_40610</name>
</gene>
<dbReference type="InterPro" id="IPR037175">
    <property type="entry name" value="KFase_sf"/>
</dbReference>
<keyword evidence="2" id="KW-1185">Reference proteome</keyword>
<protein>
    <submittedName>
        <fullName evidence="1">Cyclase family protein</fullName>
    </submittedName>
</protein>
<dbReference type="Pfam" id="PF04199">
    <property type="entry name" value="Cyclase"/>
    <property type="match status" value="1"/>
</dbReference>
<evidence type="ECO:0000313" key="1">
    <source>
        <dbReference type="EMBL" id="GAA4574153.1"/>
    </source>
</evidence>
<dbReference type="RefSeq" id="WP_346121802.1">
    <property type="nucleotide sequence ID" value="NZ_BAABGU010000023.1"/>
</dbReference>
<reference evidence="2" key="1">
    <citation type="journal article" date="2019" name="Int. J. Syst. Evol. Microbiol.">
        <title>The Global Catalogue of Microorganisms (GCM) 10K type strain sequencing project: providing services to taxonomists for standard genome sequencing and annotation.</title>
        <authorList>
            <consortium name="The Broad Institute Genomics Platform"/>
            <consortium name="The Broad Institute Genome Sequencing Center for Infectious Disease"/>
            <person name="Wu L."/>
            <person name="Ma J."/>
        </authorList>
    </citation>
    <scope>NUCLEOTIDE SEQUENCE [LARGE SCALE GENOMIC DNA]</scope>
    <source>
        <strain evidence="2">JCM 3175</strain>
    </source>
</reference>
<dbReference type="Gene3D" id="3.50.30.50">
    <property type="entry name" value="Putative cyclase"/>
    <property type="match status" value="1"/>
</dbReference>
<evidence type="ECO:0000313" key="2">
    <source>
        <dbReference type="Proteomes" id="UP001500307"/>
    </source>
</evidence>
<organism evidence="1 2">
    <name type="scientific">Micromonospora coerulea</name>
    <dbReference type="NCBI Taxonomy" id="47856"/>
    <lineage>
        <taxon>Bacteria</taxon>
        <taxon>Bacillati</taxon>
        <taxon>Actinomycetota</taxon>
        <taxon>Actinomycetes</taxon>
        <taxon>Micromonosporales</taxon>
        <taxon>Micromonosporaceae</taxon>
        <taxon>Micromonospora</taxon>
    </lineage>
</organism>
<accession>A0ABP8SR20</accession>
<dbReference type="InterPro" id="IPR007325">
    <property type="entry name" value="KFase/CYL"/>
</dbReference>
<dbReference type="EMBL" id="BAABGU010000023">
    <property type="protein sequence ID" value="GAA4574153.1"/>
    <property type="molecule type" value="Genomic_DNA"/>
</dbReference>
<comment type="caution">
    <text evidence="1">The sequence shown here is derived from an EMBL/GenBank/DDBJ whole genome shotgun (WGS) entry which is preliminary data.</text>
</comment>
<dbReference type="SUPFAM" id="SSF102198">
    <property type="entry name" value="Putative cyclase"/>
    <property type="match status" value="1"/>
</dbReference>
<dbReference type="Proteomes" id="UP001500307">
    <property type="component" value="Unassembled WGS sequence"/>
</dbReference>
<dbReference type="PANTHER" id="PTHR34861">
    <property type="match status" value="1"/>
</dbReference>
<proteinExistence type="predicted"/>
<sequence length="332" mass="36618">MEDWSRGWAPPTYRVDEHGKVIGRRNDRVPHNWGRWGDLDEQGTTNFITADRLRAATRLVVTGEVVGCAIPIGEEMPVHPSRPSVVHTHWLTGADLVAGLVPDRAAGGFYGADDHLAMPLQSATHWDGLSHAFHQDTMYNGFWIGTVGAAGGARRCSTHLLADRLVGRGVLLDLPRDQGVDRLSPGHAITTDQLDSCAARQGVEVRTGDILLVRTGELPWFYSLEDKTPYWTGNHAGLSVTTVDWIYTHEVAAVALDNRTFEVTPFEKPYDVTYPLHSRLIRDLGLTIGELWWLEDLAATCARLDRWEFLLTAPPLPVTGASGAPTTPLAFF</sequence>
<dbReference type="PANTHER" id="PTHR34861:SF10">
    <property type="entry name" value="CYCLASE"/>
    <property type="match status" value="1"/>
</dbReference>